<feature type="compositionally biased region" description="Basic residues" evidence="1">
    <location>
        <begin position="401"/>
        <end position="412"/>
    </location>
</feature>
<feature type="compositionally biased region" description="Low complexity" evidence="1">
    <location>
        <begin position="95"/>
        <end position="122"/>
    </location>
</feature>
<feature type="compositionally biased region" description="Polar residues" evidence="1">
    <location>
        <begin position="52"/>
        <end position="75"/>
    </location>
</feature>
<sequence>MHRRCSDQQQEHFCPKEKSFLNTIITPYIRMRQLQQTNNNNNNNNIGEGLFQQLSSPTHSQQHQQAGTATNNSSTLSELLGNGIISPHGLFMTPNTQDSLNSLLQQNSNNNQNTLNHSQSQQSLNSNMCLDTNNISIEKLLQQVEMLNHQSNIVAPLPPNMNCSNNNQSHLQHTQQVTINMDTNSVNSTWKMNGIPSPSDTSPNNFNQTNLQLLQMFSQQNQIPQQPSSNVNIGMIDSNLSETSILQLLQSSLNNQRMVSKNQPIMLNGSVNPQQQVVFGSMNNHPTSSSSDVFSSSPHHHQASIIINPNDFSALISHSPQHALNTSSHQMQDLLKPVDLCASNDEQVHSHSFTSNSMMETSTLQQGSVEEMLGETSKSAFMNVMNETFTSEMIDEDKPQKGGKKKRTKKVTKAPSTNKKPTKKSKKNVQEISILVPQQHVQYADTSPSAILSISPNSNSNNTNSNGTSTPQNGDASEKKNEKFSRPLLKNETVLCENNKFKNNYFVFSGTPTGAGSRKKTARTHSISVHPSSVSQNGTDLLSPAGLATPTSSCGGSFADNSSQATIQENNDSIGSPSPQSENRWASFVTTLSEGDRHSLMQALLEAMVKK</sequence>
<proteinExistence type="predicted"/>
<evidence type="ECO:0000256" key="1">
    <source>
        <dbReference type="SAM" id="MobiDB-lite"/>
    </source>
</evidence>
<feature type="compositionally biased region" description="Polar residues" evidence="1">
    <location>
        <begin position="524"/>
        <end position="539"/>
    </location>
</feature>
<feature type="region of interest" description="Disordered" evidence="1">
    <location>
        <begin position="37"/>
        <end position="75"/>
    </location>
</feature>
<dbReference type="VEuPathDB" id="AmoebaDB:NAEGRDRAFT_47937"/>
<dbReference type="KEGG" id="ngr:NAEGRDRAFT_47937"/>
<accession>D2VAD5</accession>
<feature type="region of interest" description="Disordered" evidence="1">
    <location>
        <begin position="391"/>
        <end position="430"/>
    </location>
</feature>
<name>D2VAD5_NAEGR</name>
<evidence type="ECO:0000313" key="3">
    <source>
        <dbReference type="Proteomes" id="UP000006671"/>
    </source>
</evidence>
<feature type="compositionally biased region" description="Low complexity" evidence="1">
    <location>
        <begin position="450"/>
        <end position="473"/>
    </location>
</feature>
<gene>
    <name evidence="2" type="ORF">NAEGRDRAFT_47937</name>
</gene>
<dbReference type="InParanoid" id="D2VAD5"/>
<protein>
    <submittedName>
        <fullName evidence="2">Predicted protein</fullName>
    </submittedName>
</protein>
<dbReference type="EMBL" id="GG738859">
    <property type="protein sequence ID" value="EFC46411.1"/>
    <property type="molecule type" value="Genomic_DNA"/>
</dbReference>
<dbReference type="AlphaFoldDB" id="D2VAD5"/>
<keyword evidence="3" id="KW-1185">Reference proteome</keyword>
<feature type="region of interest" description="Disordered" evidence="1">
    <location>
        <begin position="512"/>
        <end position="539"/>
    </location>
</feature>
<dbReference type="RefSeq" id="XP_002679155.1">
    <property type="nucleotide sequence ID" value="XM_002679109.1"/>
</dbReference>
<organism evidence="3">
    <name type="scientific">Naegleria gruberi</name>
    <name type="common">Amoeba</name>
    <dbReference type="NCBI Taxonomy" id="5762"/>
    <lineage>
        <taxon>Eukaryota</taxon>
        <taxon>Discoba</taxon>
        <taxon>Heterolobosea</taxon>
        <taxon>Tetramitia</taxon>
        <taxon>Eutetramitia</taxon>
        <taxon>Vahlkampfiidae</taxon>
        <taxon>Naegleria</taxon>
    </lineage>
</organism>
<evidence type="ECO:0000313" key="2">
    <source>
        <dbReference type="EMBL" id="EFC46411.1"/>
    </source>
</evidence>
<reference evidence="2 3" key="1">
    <citation type="journal article" date="2010" name="Cell">
        <title>The genome of Naegleria gruberi illuminates early eukaryotic versatility.</title>
        <authorList>
            <person name="Fritz-Laylin L.K."/>
            <person name="Prochnik S.E."/>
            <person name="Ginger M.L."/>
            <person name="Dacks J.B."/>
            <person name="Carpenter M.L."/>
            <person name="Field M.C."/>
            <person name="Kuo A."/>
            <person name="Paredez A."/>
            <person name="Chapman J."/>
            <person name="Pham J."/>
            <person name="Shu S."/>
            <person name="Neupane R."/>
            <person name="Cipriano M."/>
            <person name="Mancuso J."/>
            <person name="Tu H."/>
            <person name="Salamov A."/>
            <person name="Lindquist E."/>
            <person name="Shapiro H."/>
            <person name="Lucas S."/>
            <person name="Grigoriev I.V."/>
            <person name="Cande W.Z."/>
            <person name="Fulton C."/>
            <person name="Rokhsar D.S."/>
            <person name="Dawson S.C."/>
        </authorList>
    </citation>
    <scope>NUCLEOTIDE SEQUENCE [LARGE SCALE GENOMIC DNA]</scope>
    <source>
        <strain evidence="2 3">NEG-M</strain>
    </source>
</reference>
<feature type="region of interest" description="Disordered" evidence="1">
    <location>
        <begin position="450"/>
        <end position="486"/>
    </location>
</feature>
<feature type="compositionally biased region" description="Basic and acidic residues" evidence="1">
    <location>
        <begin position="476"/>
        <end position="485"/>
    </location>
</feature>
<dbReference type="Proteomes" id="UP000006671">
    <property type="component" value="Unassembled WGS sequence"/>
</dbReference>
<dbReference type="GeneID" id="8859405"/>
<feature type="region of interest" description="Disordered" evidence="1">
    <location>
        <begin position="90"/>
        <end position="122"/>
    </location>
</feature>